<sequence length="791" mass="87722">MIRNYLKVAWRNIVNSKGYSAINIFGLSAGMAVAMLIALWVVNEFSWDKSYPDYRQLYQVKRNFNSNGDTLTFNSTSLKLANVLRAEIPEMEYVCEASWTGPHGLLSGEHKLFVSGTGVDKNFLKMFGLPMLEGDRNTALNDPYSIVLSESIAVSLFGKESPIGKTVRMDNTHDLRVTGVMKDLPTTSSFRFKYLFPFSYLEQTDENVRANRNGSFGANGYQLYVKLKPGTANRVAGKILNIEKTETKNANAMNSAVILHPIADTHLYGKYVNGKVTGGFIDYVRIFSLIGILVLAIAIINFVNLTTARSEKRSKEVGIRKAVGSYRSHLIMQFLAEALLLTGIAFCFCLLMVYLLLPAFNRLTRNEISIPFTSIYFWLITVSATILTGISAGLKPAFYLSSFNPVTTLKGTMKVGQRAVFSRKALVVAQFTCSIALIISTITVYRQMKHVKERPTGFNTDLLLQTISNNDVRRHYEPLKNELLQSGLVTAVATASSSATDVDWHTDIDYWPGKLEGETIEMGAIEISNDYFKTMGMELLSGRDFSAAAVPDSTNVLLNEAAVKRMRLKDPLNQTLVVDGRKYHVIGIVRNALVESPFSEVGPVMFLRSMYPESIMLYRMAAAASPHAAIAGLTEIFNRHSAAFPFTYKFVNEEYGAKFRQEELIGRLSGIFALLAVLISCLGLLGLAAYMAEQRTKEIGVRKVLGATVAQIWFLLSRDFITLVMLSSVIAAPLALYFLQRWLQQYEYRISIGAGVFFAAAAIALVITLSVISLQAIKAAIANPVKSLRSE</sequence>
<evidence type="ECO:0000256" key="1">
    <source>
        <dbReference type="ARBA" id="ARBA00004651"/>
    </source>
</evidence>
<keyword evidence="4" id="KW-1133">Transmembrane helix</keyword>
<feature type="domain" description="MacB-like periplasmic core" evidence="7">
    <location>
        <begin position="20"/>
        <end position="233"/>
    </location>
</feature>
<dbReference type="GO" id="GO:0022857">
    <property type="term" value="F:transmembrane transporter activity"/>
    <property type="evidence" value="ECO:0007669"/>
    <property type="project" value="TreeGrafter"/>
</dbReference>
<dbReference type="PANTHER" id="PTHR30572">
    <property type="entry name" value="MEMBRANE COMPONENT OF TRANSPORTER-RELATED"/>
    <property type="match status" value="1"/>
</dbReference>
<comment type="subcellular location">
    <subcellularLocation>
        <location evidence="1">Cell membrane</location>
        <topology evidence="1">Multi-pass membrane protein</topology>
    </subcellularLocation>
</comment>
<evidence type="ECO:0000259" key="6">
    <source>
        <dbReference type="Pfam" id="PF02687"/>
    </source>
</evidence>
<dbReference type="InterPro" id="IPR003838">
    <property type="entry name" value="ABC3_permease_C"/>
</dbReference>
<dbReference type="OrthoDB" id="5933722at2"/>
<feature type="domain" description="ABC3 transporter permease C-terminal" evidence="6">
    <location>
        <begin position="671"/>
        <end position="784"/>
    </location>
</feature>
<dbReference type="AlphaFoldDB" id="A0A3S1CW65"/>
<dbReference type="GO" id="GO:0005886">
    <property type="term" value="C:plasma membrane"/>
    <property type="evidence" value="ECO:0007669"/>
    <property type="project" value="UniProtKB-SubCell"/>
</dbReference>
<evidence type="ECO:0000256" key="4">
    <source>
        <dbReference type="ARBA" id="ARBA00022989"/>
    </source>
</evidence>
<feature type="domain" description="ABC3 transporter permease C-terminal" evidence="6">
    <location>
        <begin position="289"/>
        <end position="390"/>
    </location>
</feature>
<comment type="caution">
    <text evidence="8">The sequence shown here is derived from an EMBL/GenBank/DDBJ whole genome shotgun (WGS) entry which is preliminary data.</text>
</comment>
<dbReference type="Pfam" id="PF12704">
    <property type="entry name" value="MacB_PCD"/>
    <property type="match status" value="2"/>
</dbReference>
<dbReference type="InterPro" id="IPR025857">
    <property type="entry name" value="MacB_PCD"/>
</dbReference>
<evidence type="ECO:0000259" key="7">
    <source>
        <dbReference type="Pfam" id="PF12704"/>
    </source>
</evidence>
<evidence type="ECO:0000256" key="2">
    <source>
        <dbReference type="ARBA" id="ARBA00022475"/>
    </source>
</evidence>
<evidence type="ECO:0000313" key="8">
    <source>
        <dbReference type="EMBL" id="NSL85644.1"/>
    </source>
</evidence>
<keyword evidence="9" id="KW-1185">Reference proteome</keyword>
<dbReference type="PANTHER" id="PTHR30572:SF18">
    <property type="entry name" value="ABC-TYPE MACROLIDE FAMILY EXPORT SYSTEM PERMEASE COMPONENT 2"/>
    <property type="match status" value="1"/>
</dbReference>
<dbReference type="EMBL" id="RIAR02000001">
    <property type="protein sequence ID" value="NSL85644.1"/>
    <property type="molecule type" value="Genomic_DNA"/>
</dbReference>
<protein>
    <submittedName>
        <fullName evidence="8">FtsX-like permease family protein</fullName>
    </submittedName>
</protein>
<proteinExistence type="predicted"/>
<organism evidence="8 9">
    <name type="scientific">Chitinophaga solisilvae</name>
    <dbReference type="NCBI Taxonomy" id="1233460"/>
    <lineage>
        <taxon>Bacteria</taxon>
        <taxon>Pseudomonadati</taxon>
        <taxon>Bacteroidota</taxon>
        <taxon>Chitinophagia</taxon>
        <taxon>Chitinophagales</taxon>
        <taxon>Chitinophagaceae</taxon>
        <taxon>Chitinophaga</taxon>
    </lineage>
</organism>
<keyword evidence="2" id="KW-1003">Cell membrane</keyword>
<dbReference type="Pfam" id="PF02687">
    <property type="entry name" value="FtsX"/>
    <property type="match status" value="2"/>
</dbReference>
<gene>
    <name evidence="8" type="ORF">ECE50_002295</name>
</gene>
<keyword evidence="3" id="KW-0812">Transmembrane</keyword>
<accession>A0A3S1CW65</accession>
<name>A0A3S1CW65_9BACT</name>
<evidence type="ECO:0000313" key="9">
    <source>
        <dbReference type="Proteomes" id="UP000281028"/>
    </source>
</evidence>
<feature type="domain" description="MacB-like periplasmic core" evidence="7">
    <location>
        <begin position="435"/>
        <end position="591"/>
    </location>
</feature>
<evidence type="ECO:0000256" key="5">
    <source>
        <dbReference type="ARBA" id="ARBA00023136"/>
    </source>
</evidence>
<dbReference type="InterPro" id="IPR050250">
    <property type="entry name" value="Macrolide_Exporter_MacB"/>
</dbReference>
<reference evidence="8" key="1">
    <citation type="submission" date="2020-05" db="EMBL/GenBank/DDBJ databases">
        <title>Chitinophaga laudate sp. nov., isolated from a tropical peat swamp.</title>
        <authorList>
            <person name="Goh C.B.S."/>
            <person name="Lee M.S."/>
            <person name="Parimannan S."/>
            <person name="Pasbakhsh P."/>
            <person name="Yule C.M."/>
            <person name="Rajandas H."/>
            <person name="Loke S."/>
            <person name="Croft L."/>
            <person name="Tan J.B.L."/>
        </authorList>
    </citation>
    <scope>NUCLEOTIDE SEQUENCE</scope>
    <source>
        <strain evidence="8">Mgbs1</strain>
    </source>
</reference>
<keyword evidence="5" id="KW-0472">Membrane</keyword>
<evidence type="ECO:0000256" key="3">
    <source>
        <dbReference type="ARBA" id="ARBA00022692"/>
    </source>
</evidence>
<dbReference type="Proteomes" id="UP000281028">
    <property type="component" value="Unassembled WGS sequence"/>
</dbReference>